<dbReference type="eggNOG" id="COG0456">
    <property type="taxonomic scope" value="Bacteria"/>
</dbReference>
<dbReference type="Pfam" id="PF00583">
    <property type="entry name" value="Acetyltransf_1"/>
    <property type="match status" value="1"/>
</dbReference>
<dbReference type="PANTHER" id="PTHR43305">
    <property type="entry name" value="FAMILY N-ACETYLTRANSFERASE, PUTATIVE (AFU_ORTHOLOGUE AFUA_2G01380)-RELATED"/>
    <property type="match status" value="1"/>
</dbReference>
<feature type="domain" description="Nudix hydrolase" evidence="2">
    <location>
        <begin position="230"/>
        <end position="355"/>
    </location>
</feature>
<dbReference type="AlphaFoldDB" id="A0A081BWT1"/>
<dbReference type="InterPro" id="IPR059176">
    <property type="entry name" value="UDP-X_N"/>
</dbReference>
<dbReference type="SUPFAM" id="SSF55811">
    <property type="entry name" value="Nudix"/>
    <property type="match status" value="1"/>
</dbReference>
<dbReference type="GO" id="GO:0016747">
    <property type="term" value="F:acyltransferase activity, transferring groups other than amino-acyl groups"/>
    <property type="evidence" value="ECO:0007669"/>
    <property type="project" value="InterPro"/>
</dbReference>
<reference evidence="3 4" key="1">
    <citation type="journal article" date="2015" name="PeerJ">
        <title>First genomic representation of candidate bacterial phylum KSB3 points to enhanced environmental sensing as a trigger of wastewater bulking.</title>
        <authorList>
            <person name="Sekiguchi Y."/>
            <person name="Ohashi A."/>
            <person name="Parks D.H."/>
            <person name="Yamauchi T."/>
            <person name="Tyson G.W."/>
            <person name="Hugenholtz P."/>
        </authorList>
    </citation>
    <scope>NUCLEOTIDE SEQUENCE [LARGE SCALE GENOMIC DNA]</scope>
</reference>
<dbReference type="Gene3D" id="6.10.250.1120">
    <property type="match status" value="1"/>
</dbReference>
<dbReference type="PANTHER" id="PTHR43305:SF1">
    <property type="entry name" value="FAMILY N-ACETYLTRANSFERASE, PUTATIVE (AFU_ORTHOLOGUE AFUA_2G01380)-RELATED"/>
    <property type="match status" value="1"/>
</dbReference>
<dbReference type="STRING" id="1499967.U27_03750"/>
<dbReference type="CDD" id="cd04301">
    <property type="entry name" value="NAT_SF"/>
    <property type="match status" value="1"/>
</dbReference>
<dbReference type="InterPro" id="IPR000086">
    <property type="entry name" value="NUDIX_hydrolase_dom"/>
</dbReference>
<keyword evidence="3" id="KW-0378">Hydrolase</keyword>
<accession>A0A081BWT1</accession>
<dbReference type="eggNOG" id="COG1051">
    <property type="taxonomic scope" value="Bacteria"/>
</dbReference>
<sequence length="368" mass="42023">MTYTIQEVHSAQDIDHIRNLFREYANWLSVDLSFQGFEQELATLPGVYTRPDGLLLLAYSEGKPAGCIALRKIDQGIGEVKRMYVVPACRRQGLARQLLECVIEKARIAGYSCLRLDTLASMIAARQLYASFGFREIPPYYHNPLEGAVYMELELSEQARILKNIPPWLVWAREIQALSQTGLTYCLSEYDRERYQRLGEIAAEIVEQHTRLKTEQILENFALQPGYATPKVDVRGAVIRDGKILLIQERSDQRWSMPGGWADVGDFPSEVAVREVWEESGFQVVVHKLLAVFDCNRAGTPLSFYHAYKLIFLCEITGGEARTSHETLDVGFFAFDNLPPLSQQRTNQRHLQEIQAHLQDQFRSTAYD</sequence>
<dbReference type="PROSITE" id="PS51462">
    <property type="entry name" value="NUDIX"/>
    <property type="match status" value="1"/>
</dbReference>
<evidence type="ECO:0000313" key="4">
    <source>
        <dbReference type="Proteomes" id="UP000030661"/>
    </source>
</evidence>
<dbReference type="Gene3D" id="3.90.79.10">
    <property type="entry name" value="Nucleoside Triphosphate Pyrophosphohydrolase"/>
    <property type="match status" value="1"/>
</dbReference>
<evidence type="ECO:0000259" key="1">
    <source>
        <dbReference type="PROSITE" id="PS51186"/>
    </source>
</evidence>
<dbReference type="Pfam" id="PF00293">
    <property type="entry name" value="NUDIX"/>
    <property type="match status" value="1"/>
</dbReference>
<dbReference type="PROSITE" id="PS51186">
    <property type="entry name" value="GNAT"/>
    <property type="match status" value="1"/>
</dbReference>
<dbReference type="InterPro" id="IPR000182">
    <property type="entry name" value="GNAT_dom"/>
</dbReference>
<evidence type="ECO:0000313" key="3">
    <source>
        <dbReference type="EMBL" id="GAK56786.1"/>
    </source>
</evidence>
<dbReference type="CDD" id="cd04672">
    <property type="entry name" value="NUDIX_CDP-Chase_like"/>
    <property type="match status" value="1"/>
</dbReference>
<dbReference type="InterPro" id="IPR015797">
    <property type="entry name" value="NUDIX_hydrolase-like_dom_sf"/>
</dbReference>
<dbReference type="InterPro" id="IPR016181">
    <property type="entry name" value="Acyl_CoA_acyltransferase"/>
</dbReference>
<dbReference type="EMBL" id="DF820465">
    <property type="protein sequence ID" value="GAK56786.1"/>
    <property type="molecule type" value="Genomic_DNA"/>
</dbReference>
<dbReference type="Proteomes" id="UP000030661">
    <property type="component" value="Unassembled WGS sequence"/>
</dbReference>
<dbReference type="InterPro" id="IPR052777">
    <property type="entry name" value="Acetyltransferase_Enz"/>
</dbReference>
<organism evidence="3 4">
    <name type="scientific">Vecturithrix granuli</name>
    <dbReference type="NCBI Taxonomy" id="1499967"/>
    <lineage>
        <taxon>Bacteria</taxon>
        <taxon>Candidatus Moduliflexota</taxon>
        <taxon>Candidatus Vecturitrichia</taxon>
        <taxon>Candidatus Vecturitrichales</taxon>
        <taxon>Candidatus Vecturitrichaceae</taxon>
        <taxon>Candidatus Vecturithrix</taxon>
    </lineage>
</organism>
<dbReference type="GO" id="GO:0016787">
    <property type="term" value="F:hydrolase activity"/>
    <property type="evidence" value="ECO:0007669"/>
    <property type="project" value="UniProtKB-KW"/>
</dbReference>
<dbReference type="Gene3D" id="3.40.630.30">
    <property type="match status" value="1"/>
</dbReference>
<dbReference type="SUPFAM" id="SSF55729">
    <property type="entry name" value="Acyl-CoA N-acyltransferases (Nat)"/>
    <property type="match status" value="1"/>
</dbReference>
<protein>
    <submittedName>
        <fullName evidence="3">NUDIX hydrolase</fullName>
    </submittedName>
</protein>
<dbReference type="Pfam" id="PF12535">
    <property type="entry name" value="Nudix_N"/>
    <property type="match status" value="1"/>
</dbReference>
<dbReference type="HOGENOM" id="CLU_751562_0_0_0"/>
<keyword evidence="4" id="KW-1185">Reference proteome</keyword>
<evidence type="ECO:0000259" key="2">
    <source>
        <dbReference type="PROSITE" id="PS51462"/>
    </source>
</evidence>
<feature type="domain" description="N-acetyltransferase" evidence="1">
    <location>
        <begin position="3"/>
        <end position="156"/>
    </location>
</feature>
<gene>
    <name evidence="3" type="ORF">U27_03750</name>
</gene>
<name>A0A081BWT1_VECG1</name>
<proteinExistence type="predicted"/>